<feature type="transmembrane region" description="Helical" evidence="2">
    <location>
        <begin position="43"/>
        <end position="67"/>
    </location>
</feature>
<keyword evidence="2" id="KW-1133">Transmembrane helix</keyword>
<keyword evidence="4" id="KW-1185">Reference proteome</keyword>
<dbReference type="STRING" id="39029.BSR42_04305"/>
<dbReference type="InParanoid" id="A0A0J6WYP5"/>
<dbReference type="RefSeq" id="WP_048513728.1">
    <property type="nucleotide sequence ID" value="NZ_FUXD01000016.1"/>
</dbReference>
<proteinExistence type="predicted"/>
<protein>
    <recommendedName>
        <fullName evidence="5">DUF3084 domain-containing protein</fullName>
    </recommendedName>
</protein>
<feature type="coiled-coil region" evidence="1">
    <location>
        <begin position="78"/>
        <end position="203"/>
    </location>
</feature>
<dbReference type="OrthoDB" id="9812848at2"/>
<evidence type="ECO:0008006" key="5">
    <source>
        <dbReference type="Google" id="ProtNLM"/>
    </source>
</evidence>
<evidence type="ECO:0000313" key="3">
    <source>
        <dbReference type="EMBL" id="KMO86992.1"/>
    </source>
</evidence>
<dbReference type="PATRIC" id="fig|1122219.3.peg.326"/>
<dbReference type="Pfam" id="PF11283">
    <property type="entry name" value="DUF3084"/>
    <property type="match status" value="1"/>
</dbReference>
<dbReference type="Proteomes" id="UP000036503">
    <property type="component" value="Unassembled WGS sequence"/>
</dbReference>
<accession>A0A0J6WYP5</accession>
<dbReference type="AlphaFoldDB" id="A0A0J6WYP5"/>
<name>A0A0J6WYP5_9FIRM</name>
<feature type="transmembrane region" description="Helical" evidence="2">
    <location>
        <begin position="6"/>
        <end position="22"/>
    </location>
</feature>
<dbReference type="EMBL" id="LEKT01000011">
    <property type="protein sequence ID" value="KMO86992.1"/>
    <property type="molecule type" value="Genomic_DNA"/>
</dbReference>
<keyword evidence="2" id="KW-0472">Membrane</keyword>
<keyword evidence="2" id="KW-0812">Transmembrane</keyword>
<keyword evidence="1" id="KW-0175">Coiled coil</keyword>
<reference evidence="3 4" key="1">
    <citation type="submission" date="2015-06" db="EMBL/GenBank/DDBJ databases">
        <title>Draft genome sequence of beer spoilage bacterium Megasphaera cerevisiae type strain 20462.</title>
        <authorList>
            <person name="Kutumbaka K."/>
            <person name="Pasmowitz J."/>
            <person name="Mategko J."/>
            <person name="Reyes D."/>
            <person name="Friedrich A."/>
            <person name="Han S."/>
            <person name="Martens-Habbena W."/>
            <person name="Neal-McKinney J."/>
            <person name="Janagama H.K."/>
            <person name="Nadala C."/>
            <person name="Samadpour M."/>
        </authorList>
    </citation>
    <scope>NUCLEOTIDE SEQUENCE [LARGE SCALE GENOMIC DNA]</scope>
    <source>
        <strain evidence="3 4">DSM 20462</strain>
    </source>
</reference>
<sequence>MEYGWVMLFILAVMGGIIAYLGDKIGSQVGRRKIKLFGLRPKYSSILITILTGICIAAVTLGVMSVLSKNVRIALFGMHQLQMQKAELETQRDKLLMQAHDLGDELDEKNRLIASNEELLKRQQEQLDGKNEEIRLTQMDLQSAQAARDDKTRQLSVVQVALDEAKTDKEKAEADKKVAVADRDAAQQDLAMLEKTKKDMMDTIGSLDKRIRFLNETMTNIREGTVMFRVGEVLSSFVLNGGLDESHTREELSRAMSQTNTMICRYLGIQDEKTVLLYISPDEFNATVSRLQKSDSSKKLIRVIAAGNIMVGEPALVHVEIYDNNLVYHKGDTVYTVTLKNTDISNSAELQVMRFLHEVNQQAQKQGLLPDPLTGNVGALTATEMFDTISKIKTHSGSDIVLKAVTTNDIYTEGPLNIDIAVESVY</sequence>
<evidence type="ECO:0000256" key="2">
    <source>
        <dbReference type="SAM" id="Phobius"/>
    </source>
</evidence>
<organism evidence="3 4">
    <name type="scientific">Megasphaera cerevisiae DSM 20462</name>
    <dbReference type="NCBI Taxonomy" id="1122219"/>
    <lineage>
        <taxon>Bacteria</taxon>
        <taxon>Bacillati</taxon>
        <taxon>Bacillota</taxon>
        <taxon>Negativicutes</taxon>
        <taxon>Veillonellales</taxon>
        <taxon>Veillonellaceae</taxon>
        <taxon>Megasphaera</taxon>
    </lineage>
</organism>
<dbReference type="InterPro" id="IPR021435">
    <property type="entry name" value="DUF3084"/>
</dbReference>
<gene>
    <name evidence="3" type="ORF">AB840_04920</name>
</gene>
<evidence type="ECO:0000256" key="1">
    <source>
        <dbReference type="SAM" id="Coils"/>
    </source>
</evidence>
<evidence type="ECO:0000313" key="4">
    <source>
        <dbReference type="Proteomes" id="UP000036503"/>
    </source>
</evidence>
<comment type="caution">
    <text evidence="3">The sequence shown here is derived from an EMBL/GenBank/DDBJ whole genome shotgun (WGS) entry which is preliminary data.</text>
</comment>